<comment type="caution">
    <text evidence="1">The sequence shown here is derived from an EMBL/GenBank/DDBJ whole genome shotgun (WGS) entry which is preliminary data.</text>
</comment>
<dbReference type="AlphaFoldDB" id="A0AAV1V1L5"/>
<evidence type="ECO:0000313" key="1">
    <source>
        <dbReference type="EMBL" id="CAK7940779.1"/>
    </source>
</evidence>
<dbReference type="EMBL" id="CAKLBY020000259">
    <property type="protein sequence ID" value="CAK7940779.1"/>
    <property type="molecule type" value="Genomic_DNA"/>
</dbReference>
<name>A0AAV1V1L5_9STRA</name>
<protein>
    <submittedName>
        <fullName evidence="1">Uncharacterized protein</fullName>
    </submittedName>
</protein>
<organism evidence="1 2">
    <name type="scientific">Peronospora matthiolae</name>
    <dbReference type="NCBI Taxonomy" id="2874970"/>
    <lineage>
        <taxon>Eukaryota</taxon>
        <taxon>Sar</taxon>
        <taxon>Stramenopiles</taxon>
        <taxon>Oomycota</taxon>
        <taxon>Peronosporomycetes</taxon>
        <taxon>Peronosporales</taxon>
        <taxon>Peronosporaceae</taxon>
        <taxon>Peronospora</taxon>
    </lineage>
</organism>
<proteinExistence type="predicted"/>
<reference evidence="1" key="1">
    <citation type="submission" date="2024-01" db="EMBL/GenBank/DDBJ databases">
        <authorList>
            <person name="Webb A."/>
        </authorList>
    </citation>
    <scope>NUCLEOTIDE SEQUENCE</scope>
    <source>
        <strain evidence="1">Pm1</strain>
    </source>
</reference>
<evidence type="ECO:0000313" key="2">
    <source>
        <dbReference type="Proteomes" id="UP001162060"/>
    </source>
</evidence>
<gene>
    <name evidence="1" type="ORF">PM001_LOCUS25929</name>
</gene>
<dbReference type="Proteomes" id="UP001162060">
    <property type="component" value="Unassembled WGS sequence"/>
</dbReference>
<sequence>MREFTGPKSKNRIDYCLASIEFYDKFVRSSSHLLGTKFGGADHVPAEFSASSHSPTPSNSQPFKCPAWLLKCDQVQDQLFCNLKRLASVLDPSKNPGCLLDEHKRRDRFFFVKNILGGRMLLQVNSGTSSGFTGMRETFLYGSK</sequence>
<accession>A0AAV1V1L5</accession>